<evidence type="ECO:0000256" key="1">
    <source>
        <dbReference type="SAM" id="Phobius"/>
    </source>
</evidence>
<organism evidence="2 3">
    <name type="scientific">Niabella ginsengisoli</name>
    <dbReference type="NCBI Taxonomy" id="522298"/>
    <lineage>
        <taxon>Bacteria</taxon>
        <taxon>Pseudomonadati</taxon>
        <taxon>Bacteroidota</taxon>
        <taxon>Chitinophagia</taxon>
        <taxon>Chitinophagales</taxon>
        <taxon>Chitinophagaceae</taxon>
        <taxon>Niabella</taxon>
    </lineage>
</organism>
<reference evidence="2 3" key="1">
    <citation type="submission" date="2022-02" db="EMBL/GenBank/DDBJ databases">
        <authorList>
            <person name="Min J."/>
        </authorList>
    </citation>
    <scope>NUCLEOTIDE SEQUENCE [LARGE SCALE GENOMIC DNA]</scope>
    <source>
        <strain evidence="2 3">GR10-1</strain>
    </source>
</reference>
<dbReference type="RefSeq" id="WP_240827405.1">
    <property type="nucleotide sequence ID" value="NZ_JAKWBL010000001.1"/>
</dbReference>
<keyword evidence="1" id="KW-0472">Membrane</keyword>
<evidence type="ECO:0000313" key="3">
    <source>
        <dbReference type="Proteomes" id="UP001202248"/>
    </source>
</evidence>
<feature type="transmembrane region" description="Helical" evidence="1">
    <location>
        <begin position="6"/>
        <end position="26"/>
    </location>
</feature>
<accession>A0ABS9SIC0</accession>
<keyword evidence="3" id="KW-1185">Reference proteome</keyword>
<dbReference type="EMBL" id="JAKWBL010000001">
    <property type="protein sequence ID" value="MCH5598056.1"/>
    <property type="molecule type" value="Genomic_DNA"/>
</dbReference>
<protein>
    <recommendedName>
        <fullName evidence="4">Sodium:solute symporter</fullName>
    </recommendedName>
</protein>
<dbReference type="Proteomes" id="UP001202248">
    <property type="component" value="Unassembled WGS sequence"/>
</dbReference>
<keyword evidence="1" id="KW-0812">Transmembrane</keyword>
<gene>
    <name evidence="2" type="ORF">MKP09_09115</name>
</gene>
<dbReference type="InterPro" id="IPR001734">
    <property type="entry name" value="Na/solute_symporter"/>
</dbReference>
<dbReference type="PROSITE" id="PS50283">
    <property type="entry name" value="NA_SOLUT_SYMP_3"/>
    <property type="match status" value="1"/>
</dbReference>
<name>A0ABS9SIC0_9BACT</name>
<evidence type="ECO:0008006" key="4">
    <source>
        <dbReference type="Google" id="ProtNLM"/>
    </source>
</evidence>
<comment type="caution">
    <text evidence="2">The sequence shown here is derived from an EMBL/GenBank/DDBJ whole genome shotgun (WGS) entry which is preliminary data.</text>
</comment>
<sequence>MLNNLDLGISIFYILGILAVGLWAGISHRRKSKSNAAGDYFLAGKSLKWPAIGWPYLPLIYQRYTW</sequence>
<keyword evidence="1" id="KW-1133">Transmembrane helix</keyword>
<proteinExistence type="predicted"/>
<evidence type="ECO:0000313" key="2">
    <source>
        <dbReference type="EMBL" id="MCH5598056.1"/>
    </source>
</evidence>